<dbReference type="Proteomes" id="UP000218811">
    <property type="component" value="Unassembled WGS sequence"/>
</dbReference>
<sequence length="198" mass="21626">MSLEFNISMAATSKDKNHRRVRRRHNVQLQTSMDTDRHNAASPLDFTQFEIARALDDSGLLSAHSSSSFSLLPTNIFMHIRPPKYSHGGLGLSNAMGVDDCDIPETPTSTDSAETPGVDTPAAMDERDAMGVDTDEHGLSDNCLSQQYAAGSWPPHYTNSCSSLHGLEEFNSKEGDFMQSMHTQDHGSYADCASNEAD</sequence>
<gene>
    <name evidence="1" type="ORF">WOLCODRAFT_161737</name>
</gene>
<accession>A0A2H3JFQ9</accession>
<feature type="non-terminal residue" evidence="1">
    <location>
        <position position="198"/>
    </location>
</feature>
<reference evidence="1 2" key="1">
    <citation type="journal article" date="2012" name="Science">
        <title>The Paleozoic origin of enzymatic lignin decomposition reconstructed from 31 fungal genomes.</title>
        <authorList>
            <person name="Floudas D."/>
            <person name="Binder M."/>
            <person name="Riley R."/>
            <person name="Barry K."/>
            <person name="Blanchette R.A."/>
            <person name="Henrissat B."/>
            <person name="Martinez A.T."/>
            <person name="Otillar R."/>
            <person name="Spatafora J.W."/>
            <person name="Yadav J.S."/>
            <person name="Aerts A."/>
            <person name="Benoit I."/>
            <person name="Boyd A."/>
            <person name="Carlson A."/>
            <person name="Copeland A."/>
            <person name="Coutinho P.M."/>
            <person name="de Vries R.P."/>
            <person name="Ferreira P."/>
            <person name="Findley K."/>
            <person name="Foster B."/>
            <person name="Gaskell J."/>
            <person name="Glotzer D."/>
            <person name="Gorecki P."/>
            <person name="Heitman J."/>
            <person name="Hesse C."/>
            <person name="Hori C."/>
            <person name="Igarashi K."/>
            <person name="Jurgens J.A."/>
            <person name="Kallen N."/>
            <person name="Kersten P."/>
            <person name="Kohler A."/>
            <person name="Kuees U."/>
            <person name="Kumar T.K.A."/>
            <person name="Kuo A."/>
            <person name="LaButti K."/>
            <person name="Larrondo L.F."/>
            <person name="Lindquist E."/>
            <person name="Ling A."/>
            <person name="Lombard V."/>
            <person name="Lucas S."/>
            <person name="Lundell T."/>
            <person name="Martin R."/>
            <person name="McLaughlin D.J."/>
            <person name="Morgenstern I."/>
            <person name="Morin E."/>
            <person name="Murat C."/>
            <person name="Nagy L.G."/>
            <person name="Nolan M."/>
            <person name="Ohm R.A."/>
            <person name="Patyshakuliyeva A."/>
            <person name="Rokas A."/>
            <person name="Ruiz-Duenas F.J."/>
            <person name="Sabat G."/>
            <person name="Salamov A."/>
            <person name="Samejima M."/>
            <person name="Schmutz J."/>
            <person name="Slot J.C."/>
            <person name="St John F."/>
            <person name="Stenlid J."/>
            <person name="Sun H."/>
            <person name="Sun S."/>
            <person name="Syed K."/>
            <person name="Tsang A."/>
            <person name="Wiebenga A."/>
            <person name="Young D."/>
            <person name="Pisabarro A."/>
            <person name="Eastwood D.C."/>
            <person name="Martin F."/>
            <person name="Cullen D."/>
            <person name="Grigoriev I.V."/>
            <person name="Hibbett D.S."/>
        </authorList>
    </citation>
    <scope>NUCLEOTIDE SEQUENCE [LARGE SCALE GENOMIC DNA]</scope>
    <source>
        <strain evidence="1 2">MD-104</strain>
    </source>
</reference>
<proteinExistence type="predicted"/>
<evidence type="ECO:0000313" key="1">
    <source>
        <dbReference type="EMBL" id="PCH38663.1"/>
    </source>
</evidence>
<dbReference type="AlphaFoldDB" id="A0A2H3JFQ9"/>
<evidence type="ECO:0000313" key="2">
    <source>
        <dbReference type="Proteomes" id="UP000218811"/>
    </source>
</evidence>
<dbReference type="EMBL" id="KB467942">
    <property type="protein sequence ID" value="PCH38663.1"/>
    <property type="molecule type" value="Genomic_DNA"/>
</dbReference>
<protein>
    <submittedName>
        <fullName evidence="1">Uncharacterized protein</fullName>
    </submittedName>
</protein>
<organism evidence="1 2">
    <name type="scientific">Wolfiporia cocos (strain MD-104)</name>
    <name type="common">Brown rot fungus</name>
    <dbReference type="NCBI Taxonomy" id="742152"/>
    <lineage>
        <taxon>Eukaryota</taxon>
        <taxon>Fungi</taxon>
        <taxon>Dikarya</taxon>
        <taxon>Basidiomycota</taxon>
        <taxon>Agaricomycotina</taxon>
        <taxon>Agaricomycetes</taxon>
        <taxon>Polyporales</taxon>
        <taxon>Phaeolaceae</taxon>
        <taxon>Wolfiporia</taxon>
    </lineage>
</organism>
<keyword evidence="2" id="KW-1185">Reference proteome</keyword>
<name>A0A2H3JFQ9_WOLCO</name>